<evidence type="ECO:0000256" key="1">
    <source>
        <dbReference type="ARBA" id="ARBA00004448"/>
    </source>
</evidence>
<feature type="repeat" description="Solcar" evidence="10">
    <location>
        <begin position="13"/>
        <end position="121"/>
    </location>
</feature>
<comment type="caution">
    <text evidence="13">The sequence shown here is derived from an EMBL/GenBank/DDBJ whole genome shotgun (WGS) entry which is preliminary data.</text>
</comment>
<evidence type="ECO:0000256" key="4">
    <source>
        <dbReference type="ARBA" id="ARBA00022692"/>
    </source>
</evidence>
<accession>A0A8H5CH82</accession>
<reference evidence="13 14" key="1">
    <citation type="journal article" date="2020" name="ISME J.">
        <title>Uncovering the hidden diversity of litter-decomposition mechanisms in mushroom-forming fungi.</title>
        <authorList>
            <person name="Floudas D."/>
            <person name="Bentzer J."/>
            <person name="Ahren D."/>
            <person name="Johansson T."/>
            <person name="Persson P."/>
            <person name="Tunlid A."/>
        </authorList>
    </citation>
    <scope>NUCLEOTIDE SEQUENCE [LARGE SCALE GENOMIC DNA]</scope>
    <source>
        <strain evidence="13 14">CBS 291.85</strain>
    </source>
</reference>
<dbReference type="InterPro" id="IPR023395">
    <property type="entry name" value="MCP_dom_sf"/>
</dbReference>
<evidence type="ECO:0000256" key="7">
    <source>
        <dbReference type="ARBA" id="ARBA00022989"/>
    </source>
</evidence>
<evidence type="ECO:0000256" key="8">
    <source>
        <dbReference type="ARBA" id="ARBA00023128"/>
    </source>
</evidence>
<keyword evidence="4 10" id="KW-0812">Transmembrane</keyword>
<dbReference type="InterPro" id="IPR051508">
    <property type="entry name" value="Mito_Carrier_Antiporter"/>
</dbReference>
<dbReference type="PROSITE" id="PS50920">
    <property type="entry name" value="SOLCAR"/>
    <property type="match status" value="2"/>
</dbReference>
<evidence type="ECO:0000256" key="12">
    <source>
        <dbReference type="SAM" id="Phobius"/>
    </source>
</evidence>
<keyword evidence="5" id="KW-0677">Repeat</keyword>
<dbReference type="Proteomes" id="UP000559256">
    <property type="component" value="Unassembled WGS sequence"/>
</dbReference>
<dbReference type="Gene3D" id="1.50.40.10">
    <property type="entry name" value="Mitochondrial carrier domain"/>
    <property type="match status" value="2"/>
</dbReference>
<evidence type="ECO:0000256" key="5">
    <source>
        <dbReference type="ARBA" id="ARBA00022737"/>
    </source>
</evidence>
<keyword evidence="14" id="KW-1185">Reference proteome</keyword>
<dbReference type="OrthoDB" id="2886999at2759"/>
<organism evidence="13 14">
    <name type="scientific">Tetrapyrgos nigripes</name>
    <dbReference type="NCBI Taxonomy" id="182062"/>
    <lineage>
        <taxon>Eukaryota</taxon>
        <taxon>Fungi</taxon>
        <taxon>Dikarya</taxon>
        <taxon>Basidiomycota</taxon>
        <taxon>Agaricomycotina</taxon>
        <taxon>Agaricomycetes</taxon>
        <taxon>Agaricomycetidae</taxon>
        <taxon>Agaricales</taxon>
        <taxon>Marasmiineae</taxon>
        <taxon>Marasmiaceae</taxon>
        <taxon>Tetrapyrgos</taxon>
    </lineage>
</organism>
<keyword evidence="8" id="KW-0496">Mitochondrion</keyword>
<evidence type="ECO:0000256" key="9">
    <source>
        <dbReference type="ARBA" id="ARBA00023136"/>
    </source>
</evidence>
<sequence>MPEPQPQPLSTVEGFFLGGLAACGAVWLFLRILLFVTISNPAEVAKTRLQLQGELAKDGGTKVYRNTFDVLGKTFQNEGKASSQARAFEDLMSCAHVDNDSDGQLLVNGVRLGFYEPMRQLVNQVANIPKNEQNVITSVVAGAATGAIGASMGNPMFLIKARMQAYSPALPVGTQHLYKNSIQALTVIIRQEGLRGLLRGMNAAVLRTSMGSSVQVPSYVWAKKQFVDHGILPADSFWTFMASSSVSGLVALAVMQPTDTVCPDKDV</sequence>
<keyword evidence="3 11" id="KW-0813">Transport</keyword>
<gene>
    <name evidence="13" type="ORF">D9758_012303</name>
</gene>
<dbReference type="Pfam" id="PF00153">
    <property type="entry name" value="Mito_carr"/>
    <property type="match status" value="2"/>
</dbReference>
<keyword evidence="9 10" id="KW-0472">Membrane</keyword>
<evidence type="ECO:0000256" key="11">
    <source>
        <dbReference type="RuleBase" id="RU000488"/>
    </source>
</evidence>
<keyword evidence="7 12" id="KW-1133">Transmembrane helix</keyword>
<feature type="transmembrane region" description="Helical" evidence="12">
    <location>
        <begin position="15"/>
        <end position="38"/>
    </location>
</feature>
<comment type="subcellular location">
    <subcellularLocation>
        <location evidence="1">Mitochondrion inner membrane</location>
        <topology evidence="1">Multi-pass membrane protein</topology>
    </subcellularLocation>
</comment>
<evidence type="ECO:0000256" key="2">
    <source>
        <dbReference type="ARBA" id="ARBA00006375"/>
    </source>
</evidence>
<evidence type="ECO:0000256" key="3">
    <source>
        <dbReference type="ARBA" id="ARBA00022448"/>
    </source>
</evidence>
<evidence type="ECO:0000313" key="13">
    <source>
        <dbReference type="EMBL" id="KAF5341418.1"/>
    </source>
</evidence>
<dbReference type="PANTHER" id="PTHR45928:SF1">
    <property type="entry name" value="RE38146P"/>
    <property type="match status" value="1"/>
</dbReference>
<name>A0A8H5CH82_9AGAR</name>
<dbReference type="GO" id="GO:0005743">
    <property type="term" value="C:mitochondrial inner membrane"/>
    <property type="evidence" value="ECO:0007669"/>
    <property type="project" value="UniProtKB-SubCell"/>
</dbReference>
<evidence type="ECO:0000256" key="10">
    <source>
        <dbReference type="PROSITE-ProRule" id="PRU00282"/>
    </source>
</evidence>
<dbReference type="EMBL" id="JAACJM010000165">
    <property type="protein sequence ID" value="KAF5341418.1"/>
    <property type="molecule type" value="Genomic_DNA"/>
</dbReference>
<dbReference type="PANTHER" id="PTHR45928">
    <property type="entry name" value="RE38146P"/>
    <property type="match status" value="1"/>
</dbReference>
<evidence type="ECO:0000256" key="6">
    <source>
        <dbReference type="ARBA" id="ARBA00022792"/>
    </source>
</evidence>
<feature type="repeat" description="Solcar" evidence="10">
    <location>
        <begin position="133"/>
        <end position="225"/>
    </location>
</feature>
<protein>
    <submittedName>
        <fullName evidence="13">Uncharacterized protein</fullName>
    </submittedName>
</protein>
<dbReference type="AlphaFoldDB" id="A0A8H5CH82"/>
<comment type="similarity">
    <text evidence="2 11">Belongs to the mitochondrial carrier (TC 2.A.29) family.</text>
</comment>
<evidence type="ECO:0000313" key="14">
    <source>
        <dbReference type="Proteomes" id="UP000559256"/>
    </source>
</evidence>
<dbReference type="SUPFAM" id="SSF103506">
    <property type="entry name" value="Mitochondrial carrier"/>
    <property type="match status" value="1"/>
</dbReference>
<dbReference type="InterPro" id="IPR018108">
    <property type="entry name" value="MCP_transmembrane"/>
</dbReference>
<proteinExistence type="inferred from homology"/>
<keyword evidence="6" id="KW-0999">Mitochondrion inner membrane</keyword>